<sequence>MTTTHVLYDAPGPRTRRRIRWGTAALLTALAAVLALVVARLSRQGQLDEAKWSPLVNPSDPQFGLVWDFLGGGLKATLQAAAVSIVLSLALGSALAVTRVTAAAWYRWAVVGFIELFRGVPVVLSVFFAARVLPEIGVDLPTMWFLVIGLTLYNSVVIAEVIRAGIQALPKGQGEAAYAIGLTRGATLRLILLPQAFRITLPVLIGQLVVVLKDTSLGFIISYEELLRRGQIAVQTLENPLQMFFVVGAIFILVNFSLSKLAEAVQRRLSRPGRRSDPPAVVAAGTAA</sequence>
<feature type="transmembrane region" description="Helical" evidence="7">
    <location>
        <begin position="21"/>
        <end position="42"/>
    </location>
</feature>
<keyword evidence="3" id="KW-1003">Cell membrane</keyword>
<dbReference type="InterPro" id="IPR035906">
    <property type="entry name" value="MetI-like_sf"/>
</dbReference>
<evidence type="ECO:0000256" key="6">
    <source>
        <dbReference type="ARBA" id="ARBA00023136"/>
    </source>
</evidence>
<evidence type="ECO:0000313" key="10">
    <source>
        <dbReference type="Proteomes" id="UP001500456"/>
    </source>
</evidence>
<dbReference type="PANTHER" id="PTHR30614:SF21">
    <property type="entry name" value="AMINO ACID ABC TRANSPORTER PERMEASE"/>
    <property type="match status" value="1"/>
</dbReference>
<feature type="transmembrane region" description="Helical" evidence="7">
    <location>
        <begin position="142"/>
        <end position="162"/>
    </location>
</feature>
<dbReference type="PANTHER" id="PTHR30614">
    <property type="entry name" value="MEMBRANE COMPONENT OF AMINO ACID ABC TRANSPORTER"/>
    <property type="match status" value="1"/>
</dbReference>
<comment type="similarity">
    <text evidence="7">Belongs to the binding-protein-dependent transport system permease family.</text>
</comment>
<proteinExistence type="inferred from homology"/>
<reference evidence="10" key="1">
    <citation type="journal article" date="2019" name="Int. J. Syst. Evol. Microbiol.">
        <title>The Global Catalogue of Microorganisms (GCM) 10K type strain sequencing project: providing services to taxonomists for standard genome sequencing and annotation.</title>
        <authorList>
            <consortium name="The Broad Institute Genomics Platform"/>
            <consortium name="The Broad Institute Genome Sequencing Center for Infectious Disease"/>
            <person name="Wu L."/>
            <person name="Ma J."/>
        </authorList>
    </citation>
    <scope>NUCLEOTIDE SEQUENCE [LARGE SCALE GENOMIC DNA]</scope>
    <source>
        <strain evidence="10">JCM 16924</strain>
    </source>
</reference>
<keyword evidence="2 7" id="KW-0813">Transport</keyword>
<dbReference type="EMBL" id="BAAAZX010000006">
    <property type="protein sequence ID" value="GAA3990675.1"/>
    <property type="molecule type" value="Genomic_DNA"/>
</dbReference>
<protein>
    <submittedName>
        <fullName evidence="9">Amino acid ABC transporter permease</fullName>
    </submittedName>
</protein>
<dbReference type="SUPFAM" id="SSF161098">
    <property type="entry name" value="MetI-like"/>
    <property type="match status" value="1"/>
</dbReference>
<name>A0ABP7R0K8_9ACTN</name>
<keyword evidence="4 7" id="KW-0812">Transmembrane</keyword>
<feature type="transmembrane region" description="Helical" evidence="7">
    <location>
        <begin position="241"/>
        <end position="258"/>
    </location>
</feature>
<keyword evidence="10" id="KW-1185">Reference proteome</keyword>
<feature type="transmembrane region" description="Helical" evidence="7">
    <location>
        <begin position="76"/>
        <end position="97"/>
    </location>
</feature>
<dbReference type="InterPro" id="IPR010065">
    <property type="entry name" value="AA_ABC_transptr_permease_3TM"/>
</dbReference>
<dbReference type="Gene3D" id="1.10.3720.10">
    <property type="entry name" value="MetI-like"/>
    <property type="match status" value="1"/>
</dbReference>
<keyword evidence="5 7" id="KW-1133">Transmembrane helix</keyword>
<evidence type="ECO:0000256" key="4">
    <source>
        <dbReference type="ARBA" id="ARBA00022692"/>
    </source>
</evidence>
<accession>A0ABP7R0K8</accession>
<dbReference type="RefSeq" id="WP_345563347.1">
    <property type="nucleotide sequence ID" value="NZ_BAAAZX010000006.1"/>
</dbReference>
<organism evidence="9 10">
    <name type="scientific">Streptomyces plumbiresistens</name>
    <dbReference type="NCBI Taxonomy" id="511811"/>
    <lineage>
        <taxon>Bacteria</taxon>
        <taxon>Bacillati</taxon>
        <taxon>Actinomycetota</taxon>
        <taxon>Actinomycetes</taxon>
        <taxon>Kitasatosporales</taxon>
        <taxon>Streptomycetaceae</taxon>
        <taxon>Streptomyces</taxon>
    </lineage>
</organism>
<dbReference type="InterPro" id="IPR000515">
    <property type="entry name" value="MetI-like"/>
</dbReference>
<dbReference type="NCBIfam" id="TIGR01726">
    <property type="entry name" value="HEQRo_perm_3TM"/>
    <property type="match status" value="1"/>
</dbReference>
<feature type="transmembrane region" description="Helical" evidence="7">
    <location>
        <begin position="109"/>
        <end position="130"/>
    </location>
</feature>
<gene>
    <name evidence="9" type="ORF">GCM10022232_26030</name>
</gene>
<feature type="domain" description="ABC transmembrane type-1" evidence="8">
    <location>
        <begin position="74"/>
        <end position="262"/>
    </location>
</feature>
<dbReference type="CDD" id="cd06261">
    <property type="entry name" value="TM_PBP2"/>
    <property type="match status" value="1"/>
</dbReference>
<evidence type="ECO:0000256" key="1">
    <source>
        <dbReference type="ARBA" id="ARBA00004651"/>
    </source>
</evidence>
<comment type="subcellular location">
    <subcellularLocation>
        <location evidence="1 7">Cell membrane</location>
        <topology evidence="1 7">Multi-pass membrane protein</topology>
    </subcellularLocation>
</comment>
<dbReference type="InterPro" id="IPR043429">
    <property type="entry name" value="ArtM/GltK/GlnP/TcyL/YhdX-like"/>
</dbReference>
<dbReference type="PROSITE" id="PS50928">
    <property type="entry name" value="ABC_TM1"/>
    <property type="match status" value="1"/>
</dbReference>
<evidence type="ECO:0000256" key="3">
    <source>
        <dbReference type="ARBA" id="ARBA00022475"/>
    </source>
</evidence>
<evidence type="ECO:0000256" key="7">
    <source>
        <dbReference type="RuleBase" id="RU363032"/>
    </source>
</evidence>
<evidence type="ECO:0000256" key="2">
    <source>
        <dbReference type="ARBA" id="ARBA00022448"/>
    </source>
</evidence>
<dbReference type="Proteomes" id="UP001500456">
    <property type="component" value="Unassembled WGS sequence"/>
</dbReference>
<evidence type="ECO:0000256" key="5">
    <source>
        <dbReference type="ARBA" id="ARBA00022989"/>
    </source>
</evidence>
<evidence type="ECO:0000313" key="9">
    <source>
        <dbReference type="EMBL" id="GAA3990675.1"/>
    </source>
</evidence>
<evidence type="ECO:0000259" key="8">
    <source>
        <dbReference type="PROSITE" id="PS50928"/>
    </source>
</evidence>
<feature type="transmembrane region" description="Helical" evidence="7">
    <location>
        <begin position="199"/>
        <end position="221"/>
    </location>
</feature>
<comment type="caution">
    <text evidence="9">The sequence shown here is derived from an EMBL/GenBank/DDBJ whole genome shotgun (WGS) entry which is preliminary data.</text>
</comment>
<keyword evidence="6 7" id="KW-0472">Membrane</keyword>
<dbReference type="Pfam" id="PF00528">
    <property type="entry name" value="BPD_transp_1"/>
    <property type="match status" value="1"/>
</dbReference>